<protein>
    <submittedName>
        <fullName evidence="1">Uncharacterized protein</fullName>
    </submittedName>
</protein>
<sequence>MFTNVKANHVKIPLKHSIQELMNVFEILMNLSDYQCNGLTQDHSDWQSISSLVNMMELGEFLGMTEVLMFLKRIPQQKRI</sequence>
<comment type="caution">
    <text evidence="1">The sequence shown here is derived from an EMBL/GenBank/DDBJ whole genome shotgun (WGS) entry which is preliminary data.</text>
</comment>
<dbReference type="Proteomes" id="UP000828390">
    <property type="component" value="Unassembled WGS sequence"/>
</dbReference>
<accession>A0A9D4CZK6</accession>
<dbReference type="EMBL" id="JAIWYP010000011">
    <property type="protein sequence ID" value="KAH3735900.1"/>
    <property type="molecule type" value="Genomic_DNA"/>
</dbReference>
<proteinExistence type="predicted"/>
<evidence type="ECO:0000313" key="1">
    <source>
        <dbReference type="EMBL" id="KAH3735900.1"/>
    </source>
</evidence>
<organism evidence="1 2">
    <name type="scientific">Dreissena polymorpha</name>
    <name type="common">Zebra mussel</name>
    <name type="synonym">Mytilus polymorpha</name>
    <dbReference type="NCBI Taxonomy" id="45954"/>
    <lineage>
        <taxon>Eukaryota</taxon>
        <taxon>Metazoa</taxon>
        <taxon>Spiralia</taxon>
        <taxon>Lophotrochozoa</taxon>
        <taxon>Mollusca</taxon>
        <taxon>Bivalvia</taxon>
        <taxon>Autobranchia</taxon>
        <taxon>Heteroconchia</taxon>
        <taxon>Euheterodonta</taxon>
        <taxon>Imparidentia</taxon>
        <taxon>Neoheterodontei</taxon>
        <taxon>Myida</taxon>
        <taxon>Dreissenoidea</taxon>
        <taxon>Dreissenidae</taxon>
        <taxon>Dreissena</taxon>
    </lineage>
</organism>
<name>A0A9D4CZK6_DREPO</name>
<evidence type="ECO:0000313" key="2">
    <source>
        <dbReference type="Proteomes" id="UP000828390"/>
    </source>
</evidence>
<gene>
    <name evidence="1" type="ORF">DPMN_042461</name>
</gene>
<keyword evidence="2" id="KW-1185">Reference proteome</keyword>
<dbReference type="AlphaFoldDB" id="A0A9D4CZK6"/>
<reference evidence="1" key="1">
    <citation type="journal article" date="2019" name="bioRxiv">
        <title>The Genome of the Zebra Mussel, Dreissena polymorpha: A Resource for Invasive Species Research.</title>
        <authorList>
            <person name="McCartney M.A."/>
            <person name="Auch B."/>
            <person name="Kono T."/>
            <person name="Mallez S."/>
            <person name="Zhang Y."/>
            <person name="Obille A."/>
            <person name="Becker A."/>
            <person name="Abrahante J.E."/>
            <person name="Garbe J."/>
            <person name="Badalamenti J.P."/>
            <person name="Herman A."/>
            <person name="Mangelson H."/>
            <person name="Liachko I."/>
            <person name="Sullivan S."/>
            <person name="Sone E.D."/>
            <person name="Koren S."/>
            <person name="Silverstein K.A.T."/>
            <person name="Beckman K.B."/>
            <person name="Gohl D.M."/>
        </authorList>
    </citation>
    <scope>NUCLEOTIDE SEQUENCE</scope>
    <source>
        <strain evidence="1">Duluth1</strain>
        <tissue evidence="1">Whole animal</tissue>
    </source>
</reference>
<reference evidence="1" key="2">
    <citation type="submission" date="2020-11" db="EMBL/GenBank/DDBJ databases">
        <authorList>
            <person name="McCartney M.A."/>
            <person name="Auch B."/>
            <person name="Kono T."/>
            <person name="Mallez S."/>
            <person name="Becker A."/>
            <person name="Gohl D.M."/>
            <person name="Silverstein K.A.T."/>
            <person name="Koren S."/>
            <person name="Bechman K.B."/>
            <person name="Herman A."/>
            <person name="Abrahante J.E."/>
            <person name="Garbe J."/>
        </authorList>
    </citation>
    <scope>NUCLEOTIDE SEQUENCE</scope>
    <source>
        <strain evidence="1">Duluth1</strain>
        <tissue evidence="1">Whole animal</tissue>
    </source>
</reference>